<dbReference type="EMBL" id="BDGG01000003">
    <property type="protein sequence ID" value="GAU94984.1"/>
    <property type="molecule type" value="Genomic_DNA"/>
</dbReference>
<name>A0A1D1UZE7_RAMVA</name>
<keyword evidence="2" id="KW-1185">Reference proteome</keyword>
<protein>
    <submittedName>
        <fullName evidence="1">Uncharacterized protein</fullName>
    </submittedName>
</protein>
<evidence type="ECO:0000313" key="2">
    <source>
        <dbReference type="Proteomes" id="UP000186922"/>
    </source>
</evidence>
<gene>
    <name evidence="1" type="primary">RvY_06678</name>
    <name evidence="1" type="synonym">RvY_06678.1</name>
    <name evidence="1" type="ORF">RvY_06678-1</name>
</gene>
<reference evidence="1 2" key="1">
    <citation type="journal article" date="2016" name="Nat. Commun.">
        <title>Extremotolerant tardigrade genome and improved radiotolerance of human cultured cells by tardigrade-unique protein.</title>
        <authorList>
            <person name="Hashimoto T."/>
            <person name="Horikawa D.D."/>
            <person name="Saito Y."/>
            <person name="Kuwahara H."/>
            <person name="Kozuka-Hata H."/>
            <person name="Shin-I T."/>
            <person name="Minakuchi Y."/>
            <person name="Ohishi K."/>
            <person name="Motoyama A."/>
            <person name="Aizu T."/>
            <person name="Enomoto A."/>
            <person name="Kondo K."/>
            <person name="Tanaka S."/>
            <person name="Hara Y."/>
            <person name="Koshikawa S."/>
            <person name="Sagara H."/>
            <person name="Miura T."/>
            <person name="Yokobori S."/>
            <person name="Miyagawa K."/>
            <person name="Suzuki Y."/>
            <person name="Kubo T."/>
            <person name="Oyama M."/>
            <person name="Kohara Y."/>
            <person name="Fujiyama A."/>
            <person name="Arakawa K."/>
            <person name="Katayama T."/>
            <person name="Toyoda A."/>
            <person name="Kunieda T."/>
        </authorList>
    </citation>
    <scope>NUCLEOTIDE SEQUENCE [LARGE SCALE GENOMIC DNA]</scope>
    <source>
        <strain evidence="1 2">YOKOZUNA-1</strain>
    </source>
</reference>
<sequence length="160" mass="18048">MWLRESACSTGIAQVRRMSQAFSLLVSFKPTANQDLPSEWKVGCVYRCVNAILPLYVETLSCYWAECTETTTFSRIHPQTLCRYTGVKTPFCGGTKACAQTRYVGARQSRQTNSGGNAQVRRMATCTRTDRVTSLVISSCLRVSIRQDVRYPPLQERKEC</sequence>
<organism evidence="1 2">
    <name type="scientific">Ramazzottius varieornatus</name>
    <name type="common">Water bear</name>
    <name type="synonym">Tardigrade</name>
    <dbReference type="NCBI Taxonomy" id="947166"/>
    <lineage>
        <taxon>Eukaryota</taxon>
        <taxon>Metazoa</taxon>
        <taxon>Ecdysozoa</taxon>
        <taxon>Tardigrada</taxon>
        <taxon>Eutardigrada</taxon>
        <taxon>Parachela</taxon>
        <taxon>Hypsibioidea</taxon>
        <taxon>Ramazzottiidae</taxon>
        <taxon>Ramazzottius</taxon>
    </lineage>
</organism>
<comment type="caution">
    <text evidence="1">The sequence shown here is derived from an EMBL/GenBank/DDBJ whole genome shotgun (WGS) entry which is preliminary data.</text>
</comment>
<dbReference type="AlphaFoldDB" id="A0A1D1UZE7"/>
<dbReference type="Proteomes" id="UP000186922">
    <property type="component" value="Unassembled WGS sequence"/>
</dbReference>
<accession>A0A1D1UZE7</accession>
<proteinExistence type="predicted"/>
<evidence type="ECO:0000313" key="1">
    <source>
        <dbReference type="EMBL" id="GAU94984.1"/>
    </source>
</evidence>